<dbReference type="Proteomes" id="UP001058974">
    <property type="component" value="Chromosome 1"/>
</dbReference>
<accession>A0A9D5BNU6</accession>
<sequence length="220" mass="25589">MTRYPVNIERIISGDMDDMAQSTMKKSMGHAFLMLLLCKKSKVEDFIYGHMMYLARALDVAWINGHPRKHIPKGLPLANEDSQAHKDKINMIFFMHNFYAHTGLPRCYLTHQVDTWTTTQCFRDCFSEDPSTPFYGRYQYLRIETPIQLGGPVQRPSWQSPFSQHTPQHHQGPFMSPGQREKSQSEQMSPIYAFMHHGGDLTDMINFDQHMKDMGIEDKD</sequence>
<reference evidence="2 3" key="1">
    <citation type="journal article" date="2022" name="Nat. Genet.">
        <title>Improved pea reference genome and pan-genome highlight genomic features and evolutionary characteristics.</title>
        <authorList>
            <person name="Yang T."/>
            <person name="Liu R."/>
            <person name="Luo Y."/>
            <person name="Hu S."/>
            <person name="Wang D."/>
            <person name="Wang C."/>
            <person name="Pandey M.K."/>
            <person name="Ge S."/>
            <person name="Xu Q."/>
            <person name="Li N."/>
            <person name="Li G."/>
            <person name="Huang Y."/>
            <person name="Saxena R.K."/>
            <person name="Ji Y."/>
            <person name="Li M."/>
            <person name="Yan X."/>
            <person name="He Y."/>
            <person name="Liu Y."/>
            <person name="Wang X."/>
            <person name="Xiang C."/>
            <person name="Varshney R.K."/>
            <person name="Ding H."/>
            <person name="Gao S."/>
            <person name="Zong X."/>
        </authorList>
    </citation>
    <scope>NUCLEOTIDE SEQUENCE [LARGE SCALE GENOMIC DNA]</scope>
    <source>
        <strain evidence="2 3">cv. Zhongwan 6</strain>
    </source>
</reference>
<feature type="region of interest" description="Disordered" evidence="1">
    <location>
        <begin position="152"/>
        <end position="186"/>
    </location>
</feature>
<keyword evidence="3" id="KW-1185">Reference proteome</keyword>
<protein>
    <submittedName>
        <fullName evidence="2">Uncharacterized protein</fullName>
    </submittedName>
</protein>
<dbReference type="EMBL" id="JAMSHJ010000001">
    <property type="protein sequence ID" value="KAI5446802.1"/>
    <property type="molecule type" value="Genomic_DNA"/>
</dbReference>
<comment type="caution">
    <text evidence="2">The sequence shown here is derived from an EMBL/GenBank/DDBJ whole genome shotgun (WGS) entry which is preliminary data.</text>
</comment>
<proteinExistence type="predicted"/>
<name>A0A9D5BNU6_PEA</name>
<dbReference type="AlphaFoldDB" id="A0A9D5BNU6"/>
<evidence type="ECO:0000313" key="2">
    <source>
        <dbReference type="EMBL" id="KAI5446802.1"/>
    </source>
</evidence>
<evidence type="ECO:0000313" key="3">
    <source>
        <dbReference type="Proteomes" id="UP001058974"/>
    </source>
</evidence>
<dbReference type="Gramene" id="Psat01G0458800-T1">
    <property type="protein sequence ID" value="KAI5446802.1"/>
    <property type="gene ID" value="KIW84_014588"/>
</dbReference>
<evidence type="ECO:0000256" key="1">
    <source>
        <dbReference type="SAM" id="MobiDB-lite"/>
    </source>
</evidence>
<organism evidence="2 3">
    <name type="scientific">Pisum sativum</name>
    <name type="common">Garden pea</name>
    <name type="synonym">Lathyrus oleraceus</name>
    <dbReference type="NCBI Taxonomy" id="3888"/>
    <lineage>
        <taxon>Eukaryota</taxon>
        <taxon>Viridiplantae</taxon>
        <taxon>Streptophyta</taxon>
        <taxon>Embryophyta</taxon>
        <taxon>Tracheophyta</taxon>
        <taxon>Spermatophyta</taxon>
        <taxon>Magnoliopsida</taxon>
        <taxon>eudicotyledons</taxon>
        <taxon>Gunneridae</taxon>
        <taxon>Pentapetalae</taxon>
        <taxon>rosids</taxon>
        <taxon>fabids</taxon>
        <taxon>Fabales</taxon>
        <taxon>Fabaceae</taxon>
        <taxon>Papilionoideae</taxon>
        <taxon>50 kb inversion clade</taxon>
        <taxon>NPAAA clade</taxon>
        <taxon>Hologalegina</taxon>
        <taxon>IRL clade</taxon>
        <taxon>Fabeae</taxon>
        <taxon>Lathyrus</taxon>
    </lineage>
</organism>
<gene>
    <name evidence="2" type="ORF">KIW84_014588</name>
</gene>
<feature type="compositionally biased region" description="Polar residues" evidence="1">
    <location>
        <begin position="156"/>
        <end position="166"/>
    </location>
</feature>